<proteinExistence type="predicted"/>
<sequence length="151" mass="15880">MSSMMGQGMPPGTAAPPTGEDPQGAGRGPRAPPAGFPGLGGVAGGPDMKNMDPAMIEQAVKMMRSMDEGTMISMLEGSGMVKSREQAEAMARQMRGMSDTQMNIMLKVATTAQKGARAFSKARAFLASRAALVIAILVLLLAFLLRWLGYM</sequence>
<evidence type="ECO:0000256" key="2">
    <source>
        <dbReference type="SAM" id="Phobius"/>
    </source>
</evidence>
<feature type="region of interest" description="Disordered" evidence="1">
    <location>
        <begin position="1"/>
        <end position="49"/>
    </location>
</feature>
<comment type="caution">
    <text evidence="3">The sequence shown here is derived from an EMBL/GenBank/DDBJ whole genome shotgun (WGS) entry which is preliminary data.</text>
</comment>
<dbReference type="Proteomes" id="UP000815325">
    <property type="component" value="Unassembled WGS sequence"/>
</dbReference>
<feature type="compositionally biased region" description="Low complexity" evidence="1">
    <location>
        <begin position="1"/>
        <end position="24"/>
    </location>
</feature>
<dbReference type="PANTHER" id="PTHR48313">
    <property type="entry name" value="TPR_REGION DOMAIN-CONTAINING PROTEIN"/>
    <property type="match status" value="1"/>
</dbReference>
<name>A0ABQ7FU62_DUNSA</name>
<feature type="transmembrane region" description="Helical" evidence="2">
    <location>
        <begin position="126"/>
        <end position="148"/>
    </location>
</feature>
<keyword evidence="2" id="KW-1133">Transmembrane helix</keyword>
<accession>A0ABQ7FU62</accession>
<evidence type="ECO:0000313" key="4">
    <source>
        <dbReference type="Proteomes" id="UP000815325"/>
    </source>
</evidence>
<evidence type="ECO:0000256" key="1">
    <source>
        <dbReference type="SAM" id="MobiDB-lite"/>
    </source>
</evidence>
<dbReference type="PANTHER" id="PTHR48313:SF1">
    <property type="entry name" value="OUTER ENVELOPE PROTEIN 61"/>
    <property type="match status" value="1"/>
</dbReference>
<evidence type="ECO:0000313" key="3">
    <source>
        <dbReference type="EMBL" id="KAF5825963.1"/>
    </source>
</evidence>
<dbReference type="EMBL" id="MU071586">
    <property type="protein sequence ID" value="KAF5825963.1"/>
    <property type="molecule type" value="Genomic_DNA"/>
</dbReference>
<organism evidence="3 4">
    <name type="scientific">Dunaliella salina</name>
    <name type="common">Green alga</name>
    <name type="synonym">Protococcus salinus</name>
    <dbReference type="NCBI Taxonomy" id="3046"/>
    <lineage>
        <taxon>Eukaryota</taxon>
        <taxon>Viridiplantae</taxon>
        <taxon>Chlorophyta</taxon>
        <taxon>core chlorophytes</taxon>
        <taxon>Chlorophyceae</taxon>
        <taxon>CS clade</taxon>
        <taxon>Chlamydomonadales</taxon>
        <taxon>Dunaliellaceae</taxon>
        <taxon>Dunaliella</taxon>
    </lineage>
</organism>
<protein>
    <submittedName>
        <fullName evidence="3">Uncharacterized protein</fullName>
    </submittedName>
</protein>
<feature type="non-terminal residue" evidence="3">
    <location>
        <position position="1"/>
    </location>
</feature>
<reference evidence="3" key="1">
    <citation type="submission" date="2017-08" db="EMBL/GenBank/DDBJ databases">
        <authorList>
            <person name="Polle J.E."/>
            <person name="Barry K."/>
            <person name="Cushman J."/>
            <person name="Schmutz J."/>
            <person name="Tran D."/>
            <person name="Hathwaick L.T."/>
            <person name="Yim W.C."/>
            <person name="Jenkins J."/>
            <person name="Mckie-Krisberg Z.M."/>
            <person name="Prochnik S."/>
            <person name="Lindquist E."/>
            <person name="Dockter R.B."/>
            <person name="Adam C."/>
            <person name="Molina H."/>
            <person name="Bunkerborg J."/>
            <person name="Jin E."/>
            <person name="Buchheim M."/>
            <person name="Magnuson J."/>
        </authorList>
    </citation>
    <scope>NUCLEOTIDE SEQUENCE</scope>
    <source>
        <strain evidence="3">CCAP 19/18</strain>
    </source>
</reference>
<keyword evidence="2" id="KW-0812">Transmembrane</keyword>
<keyword evidence="2" id="KW-0472">Membrane</keyword>
<gene>
    <name evidence="3" type="ORF">DUNSADRAFT_5646</name>
</gene>
<keyword evidence="4" id="KW-1185">Reference proteome</keyword>